<feature type="transmembrane region" description="Helical" evidence="5">
    <location>
        <begin position="385"/>
        <end position="409"/>
    </location>
</feature>
<dbReference type="PANTHER" id="PTHR23507:SF1">
    <property type="entry name" value="FI18259P1-RELATED"/>
    <property type="match status" value="1"/>
</dbReference>
<accession>A0AA40CPQ0</accession>
<gene>
    <name evidence="7" type="ORF">B0T16DRAFT_414221</name>
</gene>
<reference evidence="7" key="1">
    <citation type="submission" date="2023-06" db="EMBL/GenBank/DDBJ databases">
        <title>Genome-scale phylogeny and comparative genomics of the fungal order Sordariales.</title>
        <authorList>
            <consortium name="Lawrence Berkeley National Laboratory"/>
            <person name="Hensen N."/>
            <person name="Bonometti L."/>
            <person name="Westerberg I."/>
            <person name="Brannstrom I.O."/>
            <person name="Guillou S."/>
            <person name="Cros-Aarteil S."/>
            <person name="Calhoun S."/>
            <person name="Haridas S."/>
            <person name="Kuo A."/>
            <person name="Mondo S."/>
            <person name="Pangilinan J."/>
            <person name="Riley R."/>
            <person name="Labutti K."/>
            <person name="Andreopoulos B."/>
            <person name="Lipzen A."/>
            <person name="Chen C."/>
            <person name="Yanf M."/>
            <person name="Daum C."/>
            <person name="Ng V."/>
            <person name="Clum A."/>
            <person name="Steindorff A."/>
            <person name="Ohm R."/>
            <person name="Martin F."/>
            <person name="Silar P."/>
            <person name="Natvig D."/>
            <person name="Lalanne C."/>
            <person name="Gautier V."/>
            <person name="Ament-Velasquez S.L."/>
            <person name="Kruys A."/>
            <person name="Hutchinson M.I."/>
            <person name="Powell A.J."/>
            <person name="Barry K."/>
            <person name="Miller A.N."/>
            <person name="Grigoriev I.V."/>
            <person name="Debuchy R."/>
            <person name="Gladieux P."/>
            <person name="Thoren M.H."/>
            <person name="Johannesson H."/>
        </authorList>
    </citation>
    <scope>NUCLEOTIDE SEQUENCE</scope>
    <source>
        <strain evidence="7">SMH2532-1</strain>
    </source>
</reference>
<feature type="transmembrane region" description="Helical" evidence="5">
    <location>
        <begin position="131"/>
        <end position="155"/>
    </location>
</feature>
<organism evidence="7 8">
    <name type="scientific">Cercophora newfieldiana</name>
    <dbReference type="NCBI Taxonomy" id="92897"/>
    <lineage>
        <taxon>Eukaryota</taxon>
        <taxon>Fungi</taxon>
        <taxon>Dikarya</taxon>
        <taxon>Ascomycota</taxon>
        <taxon>Pezizomycotina</taxon>
        <taxon>Sordariomycetes</taxon>
        <taxon>Sordariomycetidae</taxon>
        <taxon>Sordariales</taxon>
        <taxon>Lasiosphaeriaceae</taxon>
        <taxon>Cercophora</taxon>
    </lineage>
</organism>
<comment type="subcellular location">
    <subcellularLocation>
        <location evidence="1">Membrane</location>
        <topology evidence="1">Multi-pass membrane protein</topology>
    </subcellularLocation>
</comment>
<evidence type="ECO:0000256" key="4">
    <source>
        <dbReference type="ARBA" id="ARBA00023136"/>
    </source>
</evidence>
<dbReference type="PANTHER" id="PTHR23507">
    <property type="entry name" value="ZGC:174356"/>
    <property type="match status" value="1"/>
</dbReference>
<sequence>MTLPRLSPFSWIALLILLYEIEEQVQFPATIRLLENSVCQRHYAALGSVGVPVDETLCKIGAIQHRLATIRGWYSALSVIPMLLLGPLFGRLAEGVGRRVVLALVTVGIILGLLLIYVISISWRFLPTELVMFIVIPRFLGGGPFMAITLHAAMIADISDDNNRSQALYRMFCFKLAIDLVAPQFASLLIAHSLWLPYLLCGLSLGLTLPVIIVLPETGPNAKAVSWHGIKESLQPAGNLKKYRQMIGRTAIKLALTVTFLVQLRYNSLQLLPPYVSVRFGWTISQTAKLLSIVPGISLALYLALPSITHTALQRYQSSIQKIDRTVMQLFCLALIVGTAVIAALPGFGSFIAGLVIVSIGFNIRPPILAVLATCIETTEGVAQIFTLMSITEGLAHLIGSLALEAVWGVAVEAGPGLYTLPFWVLTGCFLTAGALAVLLPDMATPAQHSLNPVDPDGSDEASALLGATETR</sequence>
<feature type="transmembrane region" description="Helical" evidence="5">
    <location>
        <begin position="286"/>
        <end position="305"/>
    </location>
</feature>
<dbReference type="Pfam" id="PF07690">
    <property type="entry name" value="MFS_1"/>
    <property type="match status" value="1"/>
</dbReference>
<keyword evidence="3 5" id="KW-1133">Transmembrane helix</keyword>
<name>A0AA40CPQ0_9PEZI</name>
<keyword evidence="4 5" id="KW-0472">Membrane</keyword>
<feature type="transmembrane region" description="Helical" evidence="5">
    <location>
        <begin position="73"/>
        <end position="93"/>
    </location>
</feature>
<protein>
    <submittedName>
        <fullName evidence="7">Major facilitator superfamily domain-containing protein</fullName>
    </submittedName>
</protein>
<dbReference type="InterPro" id="IPR011701">
    <property type="entry name" value="MFS"/>
</dbReference>
<evidence type="ECO:0000256" key="1">
    <source>
        <dbReference type="ARBA" id="ARBA00004141"/>
    </source>
</evidence>
<dbReference type="InterPro" id="IPR036259">
    <property type="entry name" value="MFS_trans_sf"/>
</dbReference>
<evidence type="ECO:0000256" key="3">
    <source>
        <dbReference type="ARBA" id="ARBA00022989"/>
    </source>
</evidence>
<evidence type="ECO:0000313" key="7">
    <source>
        <dbReference type="EMBL" id="KAK0646761.1"/>
    </source>
</evidence>
<feature type="transmembrane region" description="Helical" evidence="5">
    <location>
        <begin position="167"/>
        <end position="189"/>
    </location>
</feature>
<dbReference type="GO" id="GO:0016020">
    <property type="term" value="C:membrane"/>
    <property type="evidence" value="ECO:0007669"/>
    <property type="project" value="UniProtKB-SubCell"/>
</dbReference>
<feature type="transmembrane region" description="Helical" evidence="5">
    <location>
        <begin position="250"/>
        <end position="266"/>
    </location>
</feature>
<feature type="transmembrane region" description="Helical" evidence="5">
    <location>
        <begin position="351"/>
        <end position="373"/>
    </location>
</feature>
<comment type="caution">
    <text evidence="7">The sequence shown here is derived from an EMBL/GenBank/DDBJ whole genome shotgun (WGS) entry which is preliminary data.</text>
</comment>
<keyword evidence="8" id="KW-1185">Reference proteome</keyword>
<evidence type="ECO:0000256" key="6">
    <source>
        <dbReference type="SAM" id="SignalP"/>
    </source>
</evidence>
<evidence type="ECO:0000313" key="8">
    <source>
        <dbReference type="Proteomes" id="UP001174936"/>
    </source>
</evidence>
<feature type="chain" id="PRO_5041452006" evidence="6">
    <location>
        <begin position="24"/>
        <end position="472"/>
    </location>
</feature>
<dbReference type="EMBL" id="JAULSV010000004">
    <property type="protein sequence ID" value="KAK0646761.1"/>
    <property type="molecule type" value="Genomic_DNA"/>
</dbReference>
<feature type="transmembrane region" description="Helical" evidence="5">
    <location>
        <begin position="326"/>
        <end position="345"/>
    </location>
</feature>
<dbReference type="Proteomes" id="UP001174936">
    <property type="component" value="Unassembled WGS sequence"/>
</dbReference>
<feature type="signal peptide" evidence="6">
    <location>
        <begin position="1"/>
        <end position="23"/>
    </location>
</feature>
<feature type="transmembrane region" description="Helical" evidence="5">
    <location>
        <begin position="100"/>
        <end position="119"/>
    </location>
</feature>
<dbReference type="AlphaFoldDB" id="A0AA40CPQ0"/>
<evidence type="ECO:0000256" key="5">
    <source>
        <dbReference type="SAM" id="Phobius"/>
    </source>
</evidence>
<feature type="transmembrane region" description="Helical" evidence="5">
    <location>
        <begin position="421"/>
        <end position="440"/>
    </location>
</feature>
<feature type="transmembrane region" description="Helical" evidence="5">
    <location>
        <begin position="195"/>
        <end position="215"/>
    </location>
</feature>
<dbReference type="Gene3D" id="1.20.1250.20">
    <property type="entry name" value="MFS general substrate transporter like domains"/>
    <property type="match status" value="1"/>
</dbReference>
<keyword evidence="2 5" id="KW-0812">Transmembrane</keyword>
<dbReference type="GO" id="GO:0022857">
    <property type="term" value="F:transmembrane transporter activity"/>
    <property type="evidence" value="ECO:0007669"/>
    <property type="project" value="InterPro"/>
</dbReference>
<keyword evidence="6" id="KW-0732">Signal</keyword>
<dbReference type="SUPFAM" id="SSF103473">
    <property type="entry name" value="MFS general substrate transporter"/>
    <property type="match status" value="1"/>
</dbReference>
<evidence type="ECO:0000256" key="2">
    <source>
        <dbReference type="ARBA" id="ARBA00022692"/>
    </source>
</evidence>
<proteinExistence type="predicted"/>